<dbReference type="Proteomes" id="UP001055303">
    <property type="component" value="Unassembled WGS sequence"/>
</dbReference>
<keyword evidence="3" id="KW-1185">Reference proteome</keyword>
<sequence>MGASPQEDARGIGERGRDAGEGGAQACESGDLAGVDRLLRPLRADEVAHHEVDARGLQARLAGERQRLGDREAEPVHAGIDVERRRQQPLRERRPFLDLGARAEDGAEVPPDEGRARPRRQAVQNVDHGLGQDGARRLALGEMGDEDGAAARPPQSGRDRGEAAAIGVCLEHGGARDARRLGAEATPVRDDRSEIDGEARAVACRRSGLPRWRRRDAQTSPPSGGQTIARVMISSNA</sequence>
<reference evidence="2" key="1">
    <citation type="journal article" date="2021" name="Front. Microbiol.">
        <title>Comprehensive Comparative Genomics and Phenotyping of Methylobacterium Species.</title>
        <authorList>
            <person name="Alessa O."/>
            <person name="Ogura Y."/>
            <person name="Fujitani Y."/>
            <person name="Takami H."/>
            <person name="Hayashi T."/>
            <person name="Sahin N."/>
            <person name="Tani A."/>
        </authorList>
    </citation>
    <scope>NUCLEOTIDE SEQUENCE</scope>
    <source>
        <strain evidence="2">DSM 22415</strain>
    </source>
</reference>
<reference evidence="2" key="2">
    <citation type="submission" date="2021-08" db="EMBL/GenBank/DDBJ databases">
        <authorList>
            <person name="Tani A."/>
            <person name="Ola A."/>
            <person name="Ogura Y."/>
            <person name="Katsura K."/>
            <person name="Hayashi T."/>
        </authorList>
    </citation>
    <scope>NUCLEOTIDE SEQUENCE</scope>
    <source>
        <strain evidence="2">DSM 22415</strain>
    </source>
</reference>
<dbReference type="EMBL" id="BPQI01000241">
    <property type="protein sequence ID" value="GJD59694.1"/>
    <property type="molecule type" value="Genomic_DNA"/>
</dbReference>
<protein>
    <submittedName>
        <fullName evidence="2">Uncharacterized protein</fullName>
    </submittedName>
</protein>
<name>A0ABQ4RRP2_9HYPH</name>
<accession>A0ABQ4RRP2</accession>
<feature type="region of interest" description="Disordered" evidence="1">
    <location>
        <begin position="1"/>
        <end position="32"/>
    </location>
</feature>
<evidence type="ECO:0000313" key="3">
    <source>
        <dbReference type="Proteomes" id="UP001055303"/>
    </source>
</evidence>
<feature type="region of interest" description="Disordered" evidence="1">
    <location>
        <begin position="47"/>
        <end position="162"/>
    </location>
</feature>
<evidence type="ECO:0000256" key="1">
    <source>
        <dbReference type="SAM" id="MobiDB-lite"/>
    </source>
</evidence>
<gene>
    <name evidence="2" type="ORF">IFDJLNFL_5625</name>
</gene>
<evidence type="ECO:0000313" key="2">
    <source>
        <dbReference type="EMBL" id="GJD59694.1"/>
    </source>
</evidence>
<feature type="compositionally biased region" description="Basic and acidic residues" evidence="1">
    <location>
        <begin position="7"/>
        <end position="20"/>
    </location>
</feature>
<proteinExistence type="predicted"/>
<organism evidence="2 3">
    <name type="scientific">Methylobacterium dankookense</name>
    <dbReference type="NCBI Taxonomy" id="560405"/>
    <lineage>
        <taxon>Bacteria</taxon>
        <taxon>Pseudomonadati</taxon>
        <taxon>Pseudomonadota</taxon>
        <taxon>Alphaproteobacteria</taxon>
        <taxon>Hyphomicrobiales</taxon>
        <taxon>Methylobacteriaceae</taxon>
        <taxon>Methylobacterium</taxon>
    </lineage>
</organism>
<comment type="caution">
    <text evidence="2">The sequence shown here is derived from an EMBL/GenBank/DDBJ whole genome shotgun (WGS) entry which is preliminary data.</text>
</comment>
<feature type="compositionally biased region" description="Basic and acidic residues" evidence="1">
    <location>
        <begin position="62"/>
        <end position="105"/>
    </location>
</feature>